<dbReference type="PANTHER" id="PTHR24026">
    <property type="entry name" value="FAT ATYPICAL CADHERIN-RELATED"/>
    <property type="match status" value="1"/>
</dbReference>
<feature type="compositionally biased region" description="Low complexity" evidence="8">
    <location>
        <begin position="418"/>
        <end position="445"/>
    </location>
</feature>
<evidence type="ECO:0000256" key="3">
    <source>
        <dbReference type="ARBA" id="ARBA00022737"/>
    </source>
</evidence>
<evidence type="ECO:0000256" key="6">
    <source>
        <dbReference type="ARBA" id="ARBA00023136"/>
    </source>
</evidence>
<evidence type="ECO:0000313" key="10">
    <source>
        <dbReference type="Proteomes" id="UP000694865"/>
    </source>
</evidence>
<feature type="domain" description="Cadherin" evidence="9">
    <location>
        <begin position="313"/>
        <end position="377"/>
    </location>
</feature>
<reference evidence="11" key="1">
    <citation type="submission" date="2025-08" db="UniProtKB">
        <authorList>
            <consortium name="RefSeq"/>
        </authorList>
    </citation>
    <scope>IDENTIFICATION</scope>
    <source>
        <tissue evidence="11">Testes</tissue>
    </source>
</reference>
<feature type="region of interest" description="Disordered" evidence="8">
    <location>
        <begin position="418"/>
        <end position="476"/>
    </location>
</feature>
<evidence type="ECO:0000256" key="8">
    <source>
        <dbReference type="SAM" id="MobiDB-lite"/>
    </source>
</evidence>
<keyword evidence="2" id="KW-0812">Transmembrane</keyword>
<keyword evidence="6" id="KW-0472">Membrane</keyword>
<evidence type="ECO:0000259" key="9">
    <source>
        <dbReference type="PROSITE" id="PS50268"/>
    </source>
</evidence>
<dbReference type="SMART" id="SM00112">
    <property type="entry name" value="CA"/>
    <property type="match status" value="2"/>
</dbReference>
<evidence type="ECO:0000256" key="2">
    <source>
        <dbReference type="ARBA" id="ARBA00022692"/>
    </source>
</evidence>
<accession>A0ABM0MBE0</accession>
<protein>
    <submittedName>
        <fullName evidence="11">Protocadherin Fat 3-like</fullName>
    </submittedName>
</protein>
<evidence type="ECO:0000256" key="5">
    <source>
        <dbReference type="ARBA" id="ARBA00022989"/>
    </source>
</evidence>
<dbReference type="GeneID" id="102808094"/>
<keyword evidence="5" id="KW-1133">Transmembrane helix</keyword>
<feature type="non-terminal residue" evidence="11">
    <location>
        <position position="1"/>
    </location>
</feature>
<comment type="subcellular location">
    <subcellularLocation>
        <location evidence="1">Membrane</location>
    </subcellularLocation>
</comment>
<dbReference type="PRINTS" id="PR00205">
    <property type="entry name" value="CADHERIN"/>
</dbReference>
<name>A0ABM0MBE0_SACKO</name>
<dbReference type="PANTHER" id="PTHR24026:SF133">
    <property type="entry name" value="CADHERIN-RELATED FAMILY MEMBER 2"/>
    <property type="match status" value="1"/>
</dbReference>
<evidence type="ECO:0000256" key="7">
    <source>
        <dbReference type="PROSITE-ProRule" id="PRU00043"/>
    </source>
</evidence>
<dbReference type="RefSeq" id="XP_006817331.1">
    <property type="nucleotide sequence ID" value="XM_006817268.1"/>
</dbReference>
<evidence type="ECO:0000313" key="11">
    <source>
        <dbReference type="RefSeq" id="XP_006817331.1"/>
    </source>
</evidence>
<proteinExistence type="predicted"/>
<dbReference type="InterPro" id="IPR020894">
    <property type="entry name" value="Cadherin_CS"/>
</dbReference>
<organism evidence="10 11">
    <name type="scientific">Saccoglossus kowalevskii</name>
    <name type="common">Acorn worm</name>
    <dbReference type="NCBI Taxonomy" id="10224"/>
    <lineage>
        <taxon>Eukaryota</taxon>
        <taxon>Metazoa</taxon>
        <taxon>Hemichordata</taxon>
        <taxon>Enteropneusta</taxon>
        <taxon>Harrimaniidae</taxon>
        <taxon>Saccoglossus</taxon>
    </lineage>
</organism>
<feature type="compositionally biased region" description="Polar residues" evidence="8">
    <location>
        <begin position="457"/>
        <end position="476"/>
    </location>
</feature>
<feature type="domain" description="Cadherin" evidence="9">
    <location>
        <begin position="199"/>
        <end position="312"/>
    </location>
</feature>
<keyword evidence="3" id="KW-0677">Repeat</keyword>
<feature type="domain" description="Cadherin" evidence="9">
    <location>
        <begin position="91"/>
        <end position="198"/>
    </location>
</feature>
<dbReference type="InterPro" id="IPR015919">
    <property type="entry name" value="Cadherin-like_sf"/>
</dbReference>
<keyword evidence="4 7" id="KW-0106">Calcium</keyword>
<dbReference type="SUPFAM" id="SSF49313">
    <property type="entry name" value="Cadherin-like"/>
    <property type="match status" value="3"/>
</dbReference>
<gene>
    <name evidence="11" type="primary">LOC102808094</name>
</gene>
<evidence type="ECO:0000256" key="1">
    <source>
        <dbReference type="ARBA" id="ARBA00004370"/>
    </source>
</evidence>
<dbReference type="CDD" id="cd11304">
    <property type="entry name" value="Cadherin_repeat"/>
    <property type="match status" value="3"/>
</dbReference>
<dbReference type="PROSITE" id="PS50268">
    <property type="entry name" value="CADHERIN_2"/>
    <property type="match status" value="3"/>
</dbReference>
<dbReference type="PROSITE" id="PS00232">
    <property type="entry name" value="CADHERIN_1"/>
    <property type="match status" value="2"/>
</dbReference>
<dbReference type="Proteomes" id="UP000694865">
    <property type="component" value="Unplaced"/>
</dbReference>
<dbReference type="Gene3D" id="2.60.40.60">
    <property type="entry name" value="Cadherins"/>
    <property type="match status" value="3"/>
</dbReference>
<dbReference type="InterPro" id="IPR002126">
    <property type="entry name" value="Cadherin-like_dom"/>
</dbReference>
<keyword evidence="10" id="KW-1185">Reference proteome</keyword>
<evidence type="ECO:0000256" key="4">
    <source>
        <dbReference type="ARBA" id="ARBA00022837"/>
    </source>
</evidence>
<sequence length="476" mass="52836">CDFTYEAESNPSEISSEIYEERPVGEIIFALDFVGIDIELELVDTTAYLNVLDYLQIDGQNITWKKQYDLDRTVNVVIDIFDVNDNDPYFIGGPYVLNISELWPPGIVIFDGVEADDNDIDTSSTELLYSYEAEGFGDFIFTAKEELMIAPAGLDYETRSFYNVTLFVKDDRDDSEARTGISYLFINVLDGDDQNPVFGSTHYSATVIEEVSGVTLDVNPPIYAYDPDFGLNETIIYSFANDVFTVETVSDGRLTLGQVKVKDNSALDADNGQTYYNLTVYAVETQTTEKRKSFNSTVYIQIVDVNDNSPVFDHSAYVGTIIENATTSEIVSLNVRISASDADIGVDNSAIIYSILSVSNDGDTIFGIDASTGIIYVKQQGQQVKQQGQQVKQQGQQVEQQGQQVEQQSQQVEQQGQQIEQQGQQIEQQGQQIEQQGQQVEQKGQTAGSTCRPERSIAQTARSMTQMARSVGQKSG</sequence>